<feature type="domain" description="Beta-galactosidase 1-like first all-beta" evidence="8">
    <location>
        <begin position="433"/>
        <end position="550"/>
    </location>
</feature>
<dbReference type="InterPro" id="IPR019801">
    <property type="entry name" value="Glyco_hydro_35_CS"/>
</dbReference>
<evidence type="ECO:0000259" key="9">
    <source>
        <dbReference type="Pfam" id="PF21467"/>
    </source>
</evidence>
<protein>
    <recommendedName>
        <fullName evidence="5">Beta-galactosidase</fullName>
        <ecNumber evidence="5">3.2.1.23</ecNumber>
    </recommendedName>
</protein>
<comment type="catalytic activity">
    <reaction evidence="5">
        <text>Hydrolysis of terminal non-reducing beta-D-galactose residues in beta-D-galactosides.</text>
        <dbReference type="EC" id="3.2.1.23"/>
    </reaction>
</comment>
<dbReference type="PRINTS" id="PR00742">
    <property type="entry name" value="GLHYDRLASE35"/>
</dbReference>
<organism evidence="10 11">
    <name type="scientific">Actinia tenebrosa</name>
    <name type="common">Australian red waratah sea anemone</name>
    <dbReference type="NCBI Taxonomy" id="6105"/>
    <lineage>
        <taxon>Eukaryota</taxon>
        <taxon>Metazoa</taxon>
        <taxon>Cnidaria</taxon>
        <taxon>Anthozoa</taxon>
        <taxon>Hexacorallia</taxon>
        <taxon>Actiniaria</taxon>
        <taxon>Actiniidae</taxon>
        <taxon>Actinia</taxon>
    </lineage>
</organism>
<keyword evidence="10" id="KW-1185">Reference proteome</keyword>
<dbReference type="FunFam" id="2.60.120.260:FF:000049">
    <property type="entry name" value="Beta-galactosidase"/>
    <property type="match status" value="1"/>
</dbReference>
<dbReference type="InterPro" id="IPR026283">
    <property type="entry name" value="B-gal_1-like"/>
</dbReference>
<reference evidence="11" key="1">
    <citation type="submission" date="2025-08" db="UniProtKB">
        <authorList>
            <consortium name="RefSeq"/>
        </authorList>
    </citation>
    <scope>IDENTIFICATION</scope>
    <source>
        <tissue evidence="11">Tentacle</tissue>
    </source>
</reference>
<evidence type="ECO:0000313" key="10">
    <source>
        <dbReference type="Proteomes" id="UP000515163"/>
    </source>
</evidence>
<sequence>MTMGTSIRLHKKPIIFLILLSLCFTIWMSYGRTKKTSLSRYGKSEGLKAEGPGFTLDGKPFTILSGATHYFRIVPEYWEDRLLKLKAMGLNTVETYVAWNLHEEVKGKFVFDGQLDIVKFVEKAQELGLYVIMRPGPYICAEWDLGGLPSWLLRDPKMNLRTSYRPYTDATGRFFDELIPKLTPLQYSKGGPIIAWQVENEYLSFGNDSFYMRHLKREMTRRGVSELLITSDGLYQMKKEKKFHLSGVLRTANFQRNETHVLKGLKELQPNKPLMVTEFWSGWFDHWGEDHHILSLDKTVQRVTNILAMGSSINFYMFHGGTNFGFMNGANADKHGRYKPTVTSYDYDAPVSEAGDITDKYKALRKVILNNVPFNSLPKHMPKSIPPNTEKTIYEPVEMQEFMPLKTLLKYVTSVESEYPVPMESLPINNNGGQGYGYILYQTTIPPSAKQLKIESYRDRAKVFVDSKEQNIPEVMDYKGKYLNVNKTKNVKATLSSDQEPGEEKTLEILVENMGRVNFLKNINTQRKGILGEVTIDGKKHKRWTIYPLDFKPKVMDKLTNKIEWSSVSKRTGPGLYKGKFEISGEPKDTYLLMSAWKKGSCFINGRNLGRYWNIGPQKTLYLPKPWLRSGENTIVLFELEGSIKEEEFEVTFVMEPQLGDKIQERH</sequence>
<dbReference type="Pfam" id="PF01301">
    <property type="entry name" value="Glyco_hydro_35"/>
    <property type="match status" value="1"/>
</dbReference>
<evidence type="ECO:0000256" key="4">
    <source>
        <dbReference type="PIRSR" id="PIRSR006336-1"/>
    </source>
</evidence>
<evidence type="ECO:0000259" key="7">
    <source>
        <dbReference type="Pfam" id="PF01301"/>
    </source>
</evidence>
<dbReference type="InterPro" id="IPR031330">
    <property type="entry name" value="Gly_Hdrlase_35_cat"/>
</dbReference>
<feature type="domain" description="Beta-galactosidase galactose-binding" evidence="9">
    <location>
        <begin position="574"/>
        <end position="633"/>
    </location>
</feature>
<dbReference type="AlphaFoldDB" id="A0A6P8I3X8"/>
<dbReference type="Pfam" id="PF21467">
    <property type="entry name" value="BetaGal_gal-bd"/>
    <property type="match status" value="1"/>
</dbReference>
<dbReference type="InterPro" id="IPR001944">
    <property type="entry name" value="Glycoside_Hdrlase_35"/>
</dbReference>
<dbReference type="Pfam" id="PF21317">
    <property type="entry name" value="BetaGal_ABD_1"/>
    <property type="match status" value="1"/>
</dbReference>
<dbReference type="PIRSF" id="PIRSF006336">
    <property type="entry name" value="B-gal"/>
    <property type="match status" value="1"/>
</dbReference>
<dbReference type="PANTHER" id="PTHR23421">
    <property type="entry name" value="BETA-GALACTOSIDASE RELATED"/>
    <property type="match status" value="1"/>
</dbReference>
<dbReference type="InterPro" id="IPR008979">
    <property type="entry name" value="Galactose-bd-like_sf"/>
</dbReference>
<evidence type="ECO:0000256" key="5">
    <source>
        <dbReference type="RuleBase" id="RU000675"/>
    </source>
</evidence>
<evidence type="ECO:0000256" key="1">
    <source>
        <dbReference type="ARBA" id="ARBA00009809"/>
    </source>
</evidence>
<comment type="similarity">
    <text evidence="1 6">Belongs to the glycosyl hydrolase 35 family.</text>
</comment>
<name>A0A6P8I3X8_ACTTE</name>
<dbReference type="RefSeq" id="XP_031562166.1">
    <property type="nucleotide sequence ID" value="XM_031706306.1"/>
</dbReference>
<accession>A0A6P8I3X8</accession>
<evidence type="ECO:0000313" key="11">
    <source>
        <dbReference type="RefSeq" id="XP_031562166.1"/>
    </source>
</evidence>
<evidence type="ECO:0000259" key="8">
    <source>
        <dbReference type="Pfam" id="PF21317"/>
    </source>
</evidence>
<evidence type="ECO:0000256" key="3">
    <source>
        <dbReference type="ARBA" id="ARBA00023295"/>
    </source>
</evidence>
<dbReference type="FunFam" id="3.20.20.80:FF:000036">
    <property type="entry name" value="Beta-galactosidase"/>
    <property type="match status" value="1"/>
</dbReference>
<dbReference type="Proteomes" id="UP000515163">
    <property type="component" value="Unplaced"/>
</dbReference>
<dbReference type="InterPro" id="IPR048913">
    <property type="entry name" value="BetaGal_gal-bd"/>
</dbReference>
<dbReference type="FunCoup" id="A0A6P8I3X8">
    <property type="interactions" value="430"/>
</dbReference>
<feature type="active site" description="Nucleophile" evidence="4">
    <location>
        <position position="278"/>
    </location>
</feature>
<dbReference type="PROSITE" id="PS01182">
    <property type="entry name" value="GLYCOSYL_HYDROL_F35"/>
    <property type="match status" value="1"/>
</dbReference>
<dbReference type="SUPFAM" id="SSF51445">
    <property type="entry name" value="(Trans)glycosidases"/>
    <property type="match status" value="1"/>
</dbReference>
<gene>
    <name evidence="11" type="primary">LOC116297982</name>
</gene>
<feature type="active site" description="Proton donor" evidence="4">
    <location>
        <position position="201"/>
    </location>
</feature>
<feature type="domain" description="Glycoside hydrolase 35 catalytic" evidence="7">
    <location>
        <begin position="54"/>
        <end position="368"/>
    </location>
</feature>
<dbReference type="GO" id="GO:0005975">
    <property type="term" value="P:carbohydrate metabolic process"/>
    <property type="evidence" value="ECO:0007669"/>
    <property type="project" value="InterPro"/>
</dbReference>
<dbReference type="EC" id="3.2.1.23" evidence="5"/>
<dbReference type="InterPro" id="IPR048912">
    <property type="entry name" value="BetaGal1-like_ABD1"/>
</dbReference>
<dbReference type="SUPFAM" id="SSF49785">
    <property type="entry name" value="Galactose-binding domain-like"/>
    <property type="match status" value="1"/>
</dbReference>
<dbReference type="GO" id="GO:0004565">
    <property type="term" value="F:beta-galactosidase activity"/>
    <property type="evidence" value="ECO:0007669"/>
    <property type="project" value="UniProtKB-EC"/>
</dbReference>
<dbReference type="Gene3D" id="3.20.20.80">
    <property type="entry name" value="Glycosidases"/>
    <property type="match status" value="1"/>
</dbReference>
<dbReference type="InParanoid" id="A0A6P8I3X8"/>
<keyword evidence="3 5" id="KW-0326">Glycosidase</keyword>
<dbReference type="OrthoDB" id="1657402at2759"/>
<dbReference type="GeneID" id="116297982"/>
<dbReference type="InterPro" id="IPR017853">
    <property type="entry name" value="GH"/>
</dbReference>
<evidence type="ECO:0000256" key="2">
    <source>
        <dbReference type="ARBA" id="ARBA00022801"/>
    </source>
</evidence>
<evidence type="ECO:0000256" key="6">
    <source>
        <dbReference type="RuleBase" id="RU003679"/>
    </source>
</evidence>
<keyword evidence="2 5" id="KW-0378">Hydrolase</keyword>
<proteinExistence type="inferred from homology"/>
<dbReference type="Gene3D" id="2.60.120.260">
    <property type="entry name" value="Galactose-binding domain-like"/>
    <property type="match status" value="2"/>
</dbReference>
<dbReference type="KEGG" id="aten:116297982"/>